<evidence type="ECO:0000313" key="2">
    <source>
        <dbReference type="Proteomes" id="UP001159405"/>
    </source>
</evidence>
<comment type="caution">
    <text evidence="1">The sequence shown here is derived from an EMBL/GenBank/DDBJ whole genome shotgun (WGS) entry which is preliminary data.</text>
</comment>
<dbReference type="Proteomes" id="UP001159405">
    <property type="component" value="Unassembled WGS sequence"/>
</dbReference>
<protein>
    <recommendedName>
        <fullName evidence="3">Reverse transcriptase/retrotransposon-derived protein RNase H-like domain-containing protein</fullName>
    </recommendedName>
</protein>
<dbReference type="PANTHER" id="PTHR33050:SF8">
    <property type="entry name" value="REVERSE TRANSCRIPTASE DOMAIN-CONTAINING PROTEIN"/>
    <property type="match status" value="1"/>
</dbReference>
<organism evidence="1 2">
    <name type="scientific">Porites lobata</name>
    <dbReference type="NCBI Taxonomy" id="104759"/>
    <lineage>
        <taxon>Eukaryota</taxon>
        <taxon>Metazoa</taxon>
        <taxon>Cnidaria</taxon>
        <taxon>Anthozoa</taxon>
        <taxon>Hexacorallia</taxon>
        <taxon>Scleractinia</taxon>
        <taxon>Fungiina</taxon>
        <taxon>Poritidae</taxon>
        <taxon>Porites</taxon>
    </lineage>
</organism>
<keyword evidence="2" id="KW-1185">Reference proteome</keyword>
<gene>
    <name evidence="1" type="ORF">PLOB_00001572</name>
</gene>
<dbReference type="SUPFAM" id="SSF56672">
    <property type="entry name" value="DNA/RNA polymerases"/>
    <property type="match status" value="1"/>
</dbReference>
<dbReference type="InterPro" id="IPR043502">
    <property type="entry name" value="DNA/RNA_pol_sf"/>
</dbReference>
<name>A0ABN8Q292_9CNID</name>
<accession>A0ABN8Q292</accession>
<evidence type="ECO:0000313" key="1">
    <source>
        <dbReference type="EMBL" id="CAH3155480.1"/>
    </source>
</evidence>
<proteinExistence type="predicted"/>
<evidence type="ECO:0008006" key="3">
    <source>
        <dbReference type="Google" id="ProtNLM"/>
    </source>
</evidence>
<sequence length="177" mass="20319">MCDDSGVPVAPEKTMGPSSVLCFAGIELDTDKMEACLPEEKLRKCVTLIYEFLKRTKVPVKEIQSLIGLLNFTCSVVIPGRTFLRRMINLTVGFNRPTHLIRLTRIVKDYFKLWLEFLTHFNGKSFFLDFQCLSSPHLHLYTDASGSLGYGAVFRQNWFYGPWPQSWTSKNIIVLEM</sequence>
<dbReference type="PANTHER" id="PTHR33050">
    <property type="entry name" value="REVERSE TRANSCRIPTASE DOMAIN-CONTAINING PROTEIN"/>
    <property type="match status" value="1"/>
</dbReference>
<dbReference type="EMBL" id="CALNXK010000101">
    <property type="protein sequence ID" value="CAH3155480.1"/>
    <property type="molecule type" value="Genomic_DNA"/>
</dbReference>
<dbReference type="InterPro" id="IPR052055">
    <property type="entry name" value="Hepadnavirus_pol/RT"/>
</dbReference>
<reference evidence="1 2" key="1">
    <citation type="submission" date="2022-05" db="EMBL/GenBank/DDBJ databases">
        <authorList>
            <consortium name="Genoscope - CEA"/>
            <person name="William W."/>
        </authorList>
    </citation>
    <scope>NUCLEOTIDE SEQUENCE [LARGE SCALE GENOMIC DNA]</scope>
</reference>